<evidence type="ECO:0000256" key="2">
    <source>
        <dbReference type="ARBA" id="ARBA00022603"/>
    </source>
</evidence>
<dbReference type="NCBIfam" id="TIGR00536">
    <property type="entry name" value="hemK_fam"/>
    <property type="match status" value="1"/>
</dbReference>
<protein>
    <recommendedName>
        <fullName evidence="1">peptide chain release factor N(5)-glutamine methyltransferase</fullName>
        <ecNumber evidence="1">2.1.1.297</ecNumber>
    </recommendedName>
</protein>
<dbReference type="GO" id="GO:0102559">
    <property type="term" value="F:peptide chain release factor N(5)-glutamine methyltransferase activity"/>
    <property type="evidence" value="ECO:0007669"/>
    <property type="project" value="UniProtKB-EC"/>
</dbReference>
<keyword evidence="2 7" id="KW-0489">Methyltransferase</keyword>
<dbReference type="InterPro" id="IPR004556">
    <property type="entry name" value="HemK-like"/>
</dbReference>
<reference evidence="7 8" key="1">
    <citation type="submission" date="2017-04" db="EMBL/GenBank/DDBJ databases">
        <title>Complete genome sequence of the Campylobacter cuniculorum type strain LMG24588.</title>
        <authorList>
            <person name="Miller W.G."/>
            <person name="Yee E."/>
            <person name="Revez J."/>
            <person name="Bono J.L."/>
            <person name="Rossi M."/>
        </authorList>
    </citation>
    <scope>NUCLEOTIDE SEQUENCE [LARGE SCALE GENOMIC DNA]</scope>
    <source>
        <strain evidence="7 8">LMG 24588</strain>
    </source>
</reference>
<dbReference type="STRING" id="1121267.CCUN_0932"/>
<evidence type="ECO:0000313" key="7">
    <source>
        <dbReference type="EMBL" id="ARJ56540.1"/>
    </source>
</evidence>
<evidence type="ECO:0000256" key="5">
    <source>
        <dbReference type="ARBA" id="ARBA00048391"/>
    </source>
</evidence>
<keyword evidence="3 7" id="KW-0808">Transferase</keyword>
<dbReference type="Pfam" id="PF05175">
    <property type="entry name" value="MTS"/>
    <property type="match status" value="1"/>
</dbReference>
<accession>A0A1W6BWW6</accession>
<dbReference type="Gene3D" id="1.10.8.10">
    <property type="entry name" value="DNA helicase RuvA subunit, C-terminal domain"/>
    <property type="match status" value="1"/>
</dbReference>
<dbReference type="InterPro" id="IPR002052">
    <property type="entry name" value="DNA_methylase_N6_adenine_CS"/>
</dbReference>
<dbReference type="CDD" id="cd02440">
    <property type="entry name" value="AdoMet_MTases"/>
    <property type="match status" value="1"/>
</dbReference>
<dbReference type="GO" id="GO:0032259">
    <property type="term" value="P:methylation"/>
    <property type="evidence" value="ECO:0007669"/>
    <property type="project" value="UniProtKB-KW"/>
</dbReference>
<dbReference type="RefSeq" id="WP_027306425.1">
    <property type="nucleotide sequence ID" value="NZ_CP020867.1"/>
</dbReference>
<evidence type="ECO:0000256" key="1">
    <source>
        <dbReference type="ARBA" id="ARBA00012771"/>
    </source>
</evidence>
<dbReference type="AlphaFoldDB" id="A0A1W6BWW6"/>
<dbReference type="Gene3D" id="3.40.50.150">
    <property type="entry name" value="Vaccinia Virus protein VP39"/>
    <property type="match status" value="1"/>
</dbReference>
<dbReference type="PROSITE" id="PS00092">
    <property type="entry name" value="N6_MTASE"/>
    <property type="match status" value="1"/>
</dbReference>
<gene>
    <name evidence="7" type="primary">hemK</name>
    <name evidence="7" type="ORF">CCUN_0932</name>
</gene>
<keyword evidence="4" id="KW-0949">S-adenosyl-L-methionine</keyword>
<evidence type="ECO:0000259" key="6">
    <source>
        <dbReference type="Pfam" id="PF05175"/>
    </source>
</evidence>
<dbReference type="eggNOG" id="COG2890">
    <property type="taxonomic scope" value="Bacteria"/>
</dbReference>
<dbReference type="PANTHER" id="PTHR18895:SF74">
    <property type="entry name" value="MTRF1L RELEASE FACTOR GLUTAMINE METHYLTRANSFERASE"/>
    <property type="match status" value="1"/>
</dbReference>
<dbReference type="InterPro" id="IPR050320">
    <property type="entry name" value="N5-glutamine_MTase"/>
</dbReference>
<dbReference type="EMBL" id="CP020867">
    <property type="protein sequence ID" value="ARJ56540.1"/>
    <property type="molecule type" value="Genomic_DNA"/>
</dbReference>
<name>A0A1W6BWW6_9BACT</name>
<comment type="catalytic activity">
    <reaction evidence="5">
        <text>L-glutaminyl-[peptide chain release factor] + S-adenosyl-L-methionine = N(5)-methyl-L-glutaminyl-[peptide chain release factor] + S-adenosyl-L-homocysteine + H(+)</text>
        <dbReference type="Rhea" id="RHEA:42896"/>
        <dbReference type="Rhea" id="RHEA-COMP:10271"/>
        <dbReference type="Rhea" id="RHEA-COMP:10272"/>
        <dbReference type="ChEBI" id="CHEBI:15378"/>
        <dbReference type="ChEBI" id="CHEBI:30011"/>
        <dbReference type="ChEBI" id="CHEBI:57856"/>
        <dbReference type="ChEBI" id="CHEBI:59789"/>
        <dbReference type="ChEBI" id="CHEBI:61891"/>
        <dbReference type="EC" id="2.1.1.297"/>
    </reaction>
</comment>
<dbReference type="InterPro" id="IPR007848">
    <property type="entry name" value="Small_mtfrase_dom"/>
</dbReference>
<dbReference type="PANTHER" id="PTHR18895">
    <property type="entry name" value="HEMK METHYLTRANSFERASE"/>
    <property type="match status" value="1"/>
</dbReference>
<proteinExistence type="predicted"/>
<sequence>MKIKDALSLAKNELKGYENQAIFILCEHLQKDRTWLFFNENFEFDETFYLSLIKRFKDGEAFEYIFNKAFFWDLEFYIERGVLIPRYDSEILLSQLLKLCEKQFFNRILEIGFGSGILSIVLAKILNLKIKACDISQKAFEIAQKNAKIHRVQSLIDFVLKDFRELRGEFDLIFSNPPYIKNDYKIDKWVSMEPKEALFGGKKGYEILEEIIEFSVKAKAKVVALEFGFDQKDILEKIFHQNDFKTEFFKDERGFDRAVLAYKN</sequence>
<dbReference type="OrthoDB" id="9800643at2"/>
<dbReference type="EC" id="2.1.1.297" evidence="1"/>
<evidence type="ECO:0000256" key="4">
    <source>
        <dbReference type="ARBA" id="ARBA00022691"/>
    </source>
</evidence>
<dbReference type="InterPro" id="IPR029063">
    <property type="entry name" value="SAM-dependent_MTases_sf"/>
</dbReference>
<dbReference type="Proteomes" id="UP000192902">
    <property type="component" value="Chromosome"/>
</dbReference>
<dbReference type="GO" id="GO:0003676">
    <property type="term" value="F:nucleic acid binding"/>
    <property type="evidence" value="ECO:0007669"/>
    <property type="project" value="InterPro"/>
</dbReference>
<evidence type="ECO:0000313" key="8">
    <source>
        <dbReference type="Proteomes" id="UP000192902"/>
    </source>
</evidence>
<organism evidence="7 8">
    <name type="scientific">Campylobacter cuniculorum DSM 23162 = LMG 24588</name>
    <dbReference type="NCBI Taxonomy" id="1121267"/>
    <lineage>
        <taxon>Bacteria</taxon>
        <taxon>Pseudomonadati</taxon>
        <taxon>Campylobacterota</taxon>
        <taxon>Epsilonproteobacteria</taxon>
        <taxon>Campylobacterales</taxon>
        <taxon>Campylobacteraceae</taxon>
        <taxon>Campylobacter</taxon>
    </lineage>
</organism>
<dbReference type="KEGG" id="ccun:CCUN_0932"/>
<evidence type="ECO:0000256" key="3">
    <source>
        <dbReference type="ARBA" id="ARBA00022679"/>
    </source>
</evidence>
<feature type="domain" description="Methyltransferase small" evidence="6">
    <location>
        <begin position="89"/>
        <end position="182"/>
    </location>
</feature>
<dbReference type="SUPFAM" id="SSF53335">
    <property type="entry name" value="S-adenosyl-L-methionine-dependent methyltransferases"/>
    <property type="match status" value="1"/>
</dbReference>